<dbReference type="SUPFAM" id="SSF55729">
    <property type="entry name" value="Acyl-CoA N-acyltransferases (Nat)"/>
    <property type="match status" value="1"/>
</dbReference>
<feature type="domain" description="N-acetyltransferase" evidence="1">
    <location>
        <begin position="16"/>
        <end position="67"/>
    </location>
</feature>
<dbReference type="AlphaFoldDB" id="A0A6I6NE96"/>
<evidence type="ECO:0000313" key="2">
    <source>
        <dbReference type="EMBL" id="QHA08380.1"/>
    </source>
</evidence>
<dbReference type="CDD" id="cd04301">
    <property type="entry name" value="NAT_SF"/>
    <property type="match status" value="1"/>
</dbReference>
<keyword evidence="2" id="KW-0808">Transferase</keyword>
<dbReference type="InterPro" id="IPR000182">
    <property type="entry name" value="GNAT_dom"/>
</dbReference>
<dbReference type="GO" id="GO:0016747">
    <property type="term" value="F:acyltransferase activity, transferring groups other than amino-acyl groups"/>
    <property type="evidence" value="ECO:0007669"/>
    <property type="project" value="InterPro"/>
</dbReference>
<sequence length="87" mass="9222">MVRPALTALPGPGKGDAERALLEAVRIRAARRGCGLGRCLLEYAVSRARTRGCALVRHTGNKSRALAHHFSGAPGFVRGQAVFTQAI</sequence>
<proteinExistence type="predicted"/>
<dbReference type="InterPro" id="IPR016181">
    <property type="entry name" value="Acyl_CoA_acyltransferase"/>
</dbReference>
<protein>
    <submittedName>
        <fullName evidence="2">GNAT family N-acetyltransferase</fullName>
    </submittedName>
</protein>
<dbReference type="RefSeq" id="WP_158927720.1">
    <property type="nucleotide sequence ID" value="NZ_CP047020.1"/>
</dbReference>
<dbReference type="EMBL" id="CP047020">
    <property type="protein sequence ID" value="QHA08380.1"/>
    <property type="molecule type" value="Genomic_DNA"/>
</dbReference>
<accession>A0A6I6NE96</accession>
<dbReference type="Pfam" id="PF00583">
    <property type="entry name" value="Acetyltransf_1"/>
    <property type="match status" value="1"/>
</dbReference>
<evidence type="ECO:0000259" key="1">
    <source>
        <dbReference type="Pfam" id="PF00583"/>
    </source>
</evidence>
<name>A0A6I6NE96_9ACTN</name>
<organism evidence="2 3">
    <name type="scientific">Streptomyces broussonetiae</name>
    <dbReference type="NCBI Taxonomy" id="2686304"/>
    <lineage>
        <taxon>Bacteria</taxon>
        <taxon>Bacillati</taxon>
        <taxon>Actinomycetota</taxon>
        <taxon>Actinomycetes</taxon>
        <taxon>Kitasatosporales</taxon>
        <taxon>Streptomycetaceae</taxon>
        <taxon>Streptomyces</taxon>
    </lineage>
</organism>
<keyword evidence="3" id="KW-1185">Reference proteome</keyword>
<dbReference type="KEGG" id="sbro:GQF42_38545"/>
<dbReference type="Gene3D" id="3.40.630.30">
    <property type="match status" value="1"/>
</dbReference>
<gene>
    <name evidence="2" type="ORF">GQF42_38545</name>
</gene>
<evidence type="ECO:0000313" key="3">
    <source>
        <dbReference type="Proteomes" id="UP000436138"/>
    </source>
</evidence>
<reference evidence="2 3" key="1">
    <citation type="submission" date="2019-12" db="EMBL/GenBank/DDBJ databases">
        <title>Streptomyces sp. strain T44 isolated from rhizosphere soil of Broussonetia papyrifera.</title>
        <authorList>
            <person name="Mo P."/>
        </authorList>
    </citation>
    <scope>NUCLEOTIDE SEQUENCE [LARGE SCALE GENOMIC DNA]</scope>
    <source>
        <strain evidence="2 3">T44</strain>
    </source>
</reference>
<dbReference type="Proteomes" id="UP000436138">
    <property type="component" value="Chromosome"/>
</dbReference>